<dbReference type="InterPro" id="IPR007052">
    <property type="entry name" value="CS_dom"/>
</dbReference>
<protein>
    <submittedName>
        <fullName evidence="3">Putative phosphatase-like protein</fullName>
    </submittedName>
</protein>
<feature type="domain" description="SGS" evidence="1">
    <location>
        <begin position="205"/>
        <end position="292"/>
    </location>
</feature>
<dbReference type="Gene3D" id="2.60.40.790">
    <property type="match status" value="1"/>
</dbReference>
<dbReference type="VEuPathDB" id="TriTrypDB:TvY486_0101450"/>
<reference evidence="3" key="1">
    <citation type="journal article" date="2012" name="Proc. Natl. Acad. Sci. U.S.A.">
        <title>Antigenic diversity is generated by distinct evolutionary mechanisms in African trypanosome species.</title>
        <authorList>
            <person name="Jackson A.P."/>
            <person name="Berry A."/>
            <person name="Aslett M."/>
            <person name="Allison H.C."/>
            <person name="Burton P."/>
            <person name="Vavrova-Anderson J."/>
            <person name="Brown R."/>
            <person name="Browne H."/>
            <person name="Corton N."/>
            <person name="Hauser H."/>
            <person name="Gamble J."/>
            <person name="Gilderthorp R."/>
            <person name="Marcello L."/>
            <person name="McQuillan J."/>
            <person name="Otto T.D."/>
            <person name="Quail M.A."/>
            <person name="Sanders M.J."/>
            <person name="van Tonder A."/>
            <person name="Ginger M.L."/>
            <person name="Field M.C."/>
            <person name="Barry J.D."/>
            <person name="Hertz-Fowler C."/>
            <person name="Berriman M."/>
        </authorList>
    </citation>
    <scope>NUCLEOTIDE SEQUENCE</scope>
    <source>
        <strain evidence="3">Y486</strain>
    </source>
</reference>
<dbReference type="Pfam" id="PF04969">
    <property type="entry name" value="CS"/>
    <property type="match status" value="1"/>
</dbReference>
<dbReference type="InterPro" id="IPR044563">
    <property type="entry name" value="Sgt1-like"/>
</dbReference>
<dbReference type="GO" id="GO:0051087">
    <property type="term" value="F:protein-folding chaperone binding"/>
    <property type="evidence" value="ECO:0007669"/>
    <property type="project" value="InterPro"/>
</dbReference>
<proteinExistence type="predicted"/>
<evidence type="ECO:0000259" key="1">
    <source>
        <dbReference type="PROSITE" id="PS51048"/>
    </source>
</evidence>
<accession>G0TRD3</accession>
<evidence type="ECO:0000313" key="3">
    <source>
        <dbReference type="EMBL" id="CCC46497.1"/>
    </source>
</evidence>
<dbReference type="CDD" id="cd06466">
    <property type="entry name" value="p23_CS_SGT1_like"/>
    <property type="match status" value="1"/>
</dbReference>
<feature type="domain" description="CS" evidence="2">
    <location>
        <begin position="94"/>
        <end position="185"/>
    </location>
</feature>
<dbReference type="PROSITE" id="PS51203">
    <property type="entry name" value="CS"/>
    <property type="match status" value="1"/>
</dbReference>
<dbReference type="InterPro" id="IPR008978">
    <property type="entry name" value="HSP20-like_chaperone"/>
</dbReference>
<dbReference type="AlphaFoldDB" id="G0TRD3"/>
<name>G0TRD3_TRYVY</name>
<dbReference type="FunFam" id="2.60.40.790:FF:000081">
    <property type="entry name" value="Phosphatase-like protein, putative"/>
    <property type="match status" value="1"/>
</dbReference>
<dbReference type="Pfam" id="PF05002">
    <property type="entry name" value="SGS"/>
    <property type="match status" value="1"/>
</dbReference>
<dbReference type="PANTHER" id="PTHR45862">
    <property type="entry name" value="PROTEIN SGT1 HOMOLOG"/>
    <property type="match status" value="1"/>
</dbReference>
<sequence length="292" mass="33375">MQRALTLFPHCFVHLSVLRRFVFTILMGFAQPIACRLAFIYCLHEETFVLVWWRWSLGKTKNFCSCRFLRVILHKKLDTTAKEMSASAETKPFNGTVRSEWFQSLDQVTFTFYVRERLESDVRVRATERSLSVAIKLDSTGREYEYNVKSLYDCVKAEMPVVRVLGMKVEVVLTKKAAVQWPALEALDGVSGENLVASMPTCAKELPYPNSRGRDWNAVKLNEEDPEPQGEQALNALFQKIYGNGTDEQRRAMMKSFVESNGTVLSTNWEDVGSRYVKTEPPSGTEAKKMQD</sequence>
<dbReference type="EMBL" id="HE573017">
    <property type="protein sequence ID" value="CCC46497.1"/>
    <property type="molecule type" value="Genomic_DNA"/>
</dbReference>
<organism evidence="3">
    <name type="scientific">Trypanosoma vivax (strain Y486)</name>
    <dbReference type="NCBI Taxonomy" id="1055687"/>
    <lineage>
        <taxon>Eukaryota</taxon>
        <taxon>Discoba</taxon>
        <taxon>Euglenozoa</taxon>
        <taxon>Kinetoplastea</taxon>
        <taxon>Metakinetoplastina</taxon>
        <taxon>Trypanosomatida</taxon>
        <taxon>Trypanosomatidae</taxon>
        <taxon>Trypanosoma</taxon>
        <taxon>Duttonella</taxon>
    </lineage>
</organism>
<evidence type="ECO:0000259" key="2">
    <source>
        <dbReference type="PROSITE" id="PS51203"/>
    </source>
</evidence>
<dbReference type="SUPFAM" id="SSF49764">
    <property type="entry name" value="HSP20-like chaperones"/>
    <property type="match status" value="1"/>
</dbReference>
<gene>
    <name evidence="3" type="ORF">TVY486_0101450</name>
</gene>
<dbReference type="InterPro" id="IPR007699">
    <property type="entry name" value="SGS_dom"/>
</dbReference>
<dbReference type="PROSITE" id="PS51048">
    <property type="entry name" value="SGS"/>
    <property type="match status" value="1"/>
</dbReference>